<sequence>MARNDADPAALAALELFFDGGAQPNPGPSGAGALLLGPRGETVWEGSCYVGARATNNEAEYAALIRGLAQARELGAGTLVVKGDSQLVIRQMRGEYRVKALNLRPLHDEARDLARAFASVTYVHVARALNARADALATAGIALGGGVAAVPMYGGGAGAVAAPAVATAAAAPPPSSNKRTRSDERRELAPARRARP</sequence>
<keyword evidence="4" id="KW-1185">Reference proteome</keyword>
<dbReference type="Pfam" id="PF13456">
    <property type="entry name" value="RVT_3"/>
    <property type="match status" value="1"/>
</dbReference>
<gene>
    <name evidence="3" type="ORF">KFE25_005107</name>
</gene>
<dbReference type="GO" id="GO:0004523">
    <property type="term" value="F:RNA-DNA hybrid ribonuclease activity"/>
    <property type="evidence" value="ECO:0007669"/>
    <property type="project" value="InterPro"/>
</dbReference>
<feature type="region of interest" description="Disordered" evidence="1">
    <location>
        <begin position="166"/>
        <end position="196"/>
    </location>
</feature>
<dbReference type="InterPro" id="IPR012337">
    <property type="entry name" value="RNaseH-like_sf"/>
</dbReference>
<dbReference type="OrthoDB" id="1938096at2759"/>
<dbReference type="InterPro" id="IPR002156">
    <property type="entry name" value="RNaseH_domain"/>
</dbReference>
<dbReference type="CDD" id="cd09279">
    <property type="entry name" value="RNase_HI_like"/>
    <property type="match status" value="1"/>
</dbReference>
<feature type="compositionally biased region" description="Basic and acidic residues" evidence="1">
    <location>
        <begin position="180"/>
        <end position="190"/>
    </location>
</feature>
<evidence type="ECO:0000313" key="4">
    <source>
        <dbReference type="Proteomes" id="UP000751190"/>
    </source>
</evidence>
<dbReference type="GO" id="GO:0003676">
    <property type="term" value="F:nucleic acid binding"/>
    <property type="evidence" value="ECO:0007669"/>
    <property type="project" value="InterPro"/>
</dbReference>
<dbReference type="PROSITE" id="PS50879">
    <property type="entry name" value="RNASE_H_1"/>
    <property type="match status" value="1"/>
</dbReference>
<proteinExistence type="predicted"/>
<accession>A0A8J6C7Q1</accession>
<dbReference type="PANTHER" id="PTHR48475">
    <property type="entry name" value="RIBONUCLEASE H"/>
    <property type="match status" value="1"/>
</dbReference>
<dbReference type="Gene3D" id="3.30.420.10">
    <property type="entry name" value="Ribonuclease H-like superfamily/Ribonuclease H"/>
    <property type="match status" value="1"/>
</dbReference>
<comment type="caution">
    <text evidence="3">The sequence shown here is derived from an EMBL/GenBank/DDBJ whole genome shotgun (WGS) entry which is preliminary data.</text>
</comment>
<dbReference type="InterPro" id="IPR036397">
    <property type="entry name" value="RNaseH_sf"/>
</dbReference>
<protein>
    <recommendedName>
        <fullName evidence="2">RNase H type-1 domain-containing protein</fullName>
    </recommendedName>
</protein>
<feature type="domain" description="RNase H type-1" evidence="2">
    <location>
        <begin position="10"/>
        <end position="142"/>
    </location>
</feature>
<evidence type="ECO:0000259" key="2">
    <source>
        <dbReference type="PROSITE" id="PS50879"/>
    </source>
</evidence>
<evidence type="ECO:0000313" key="3">
    <source>
        <dbReference type="EMBL" id="KAG8457838.1"/>
    </source>
</evidence>
<organism evidence="3 4">
    <name type="scientific">Diacronema lutheri</name>
    <name type="common">Unicellular marine alga</name>
    <name type="synonym">Monochrysis lutheri</name>
    <dbReference type="NCBI Taxonomy" id="2081491"/>
    <lineage>
        <taxon>Eukaryota</taxon>
        <taxon>Haptista</taxon>
        <taxon>Haptophyta</taxon>
        <taxon>Pavlovophyceae</taxon>
        <taxon>Pavlovales</taxon>
        <taxon>Pavlovaceae</taxon>
        <taxon>Diacronema</taxon>
    </lineage>
</organism>
<dbReference type="SUPFAM" id="SSF53098">
    <property type="entry name" value="Ribonuclease H-like"/>
    <property type="match status" value="1"/>
</dbReference>
<reference evidence="3" key="1">
    <citation type="submission" date="2021-05" db="EMBL/GenBank/DDBJ databases">
        <title>The genome of the haptophyte Pavlova lutheri (Diacronema luteri, Pavlovales) - a model for lipid biosynthesis in eukaryotic algae.</title>
        <authorList>
            <person name="Hulatt C.J."/>
            <person name="Posewitz M.C."/>
        </authorList>
    </citation>
    <scope>NUCLEOTIDE SEQUENCE</scope>
    <source>
        <strain evidence="3">NIVA-4/92</strain>
    </source>
</reference>
<evidence type="ECO:0000256" key="1">
    <source>
        <dbReference type="SAM" id="MobiDB-lite"/>
    </source>
</evidence>
<dbReference type="AlphaFoldDB" id="A0A8J6C7Q1"/>
<dbReference type="Proteomes" id="UP000751190">
    <property type="component" value="Unassembled WGS sequence"/>
</dbReference>
<dbReference type="PANTHER" id="PTHR48475:SF1">
    <property type="entry name" value="RNASE H TYPE-1 DOMAIN-CONTAINING PROTEIN"/>
    <property type="match status" value="1"/>
</dbReference>
<dbReference type="OMA" id="CEPVNPG"/>
<dbReference type="EMBL" id="JAGTXO010000062">
    <property type="protein sequence ID" value="KAG8457838.1"/>
    <property type="molecule type" value="Genomic_DNA"/>
</dbReference>
<name>A0A8J6C7Q1_DIALT</name>